<evidence type="ECO:0000256" key="3">
    <source>
        <dbReference type="ARBA" id="ARBA00022723"/>
    </source>
</evidence>
<evidence type="ECO:0000259" key="10">
    <source>
        <dbReference type="Pfam" id="PF17764"/>
    </source>
</evidence>
<evidence type="ECO:0000256" key="2">
    <source>
        <dbReference type="ARBA" id="ARBA00022705"/>
    </source>
</evidence>
<sequence length="680" mass="72197">MTDPEDHPELLPGLVRASVQASRAKARATRQRKAAEQAIAEVDPVARVLVDVPLAHLDRPFDYAVPEAVAAVAQPGVRVKVRFAGQDVDGYVLARAAASEHPGRLAPLRRVVSAEPVLSAEVAALTADLAERYAGTRSDVLRLAVPPRHATTEKEPTPASPPRQPWRVADAEPAWAGHEHAAAFLARLADGGAPRAVWSVAPASDWPLALAHAAAATYASGRGALLCVPDGRDAARVDRALATVLGEGHHVLLSAEAGPAQRYRDFLAVRRGARRVVVGTRAAAFAPVHDLGLVAVWDDGDDLHAEPRAPYPHTRETLLVRAEREDAGALVGGFARTVEGEYLLRTGWAHELAPARGVLRERVTVSVAGASDRDLERDPLARASRVPRQAFDAIRRGLEEGPVLVQTPRTGYAAALACERCRAPARCTTCQGPLVLTGATTPPACRWCAAPAPAWACPECGHRGLRAPVLGDARTAEELGRTFPRTRVRTSSGDRVLAEVDEEPAIVVATPGGEPVARGGYAAVLLLDTWLLLARTDLRAGEEALRRWLGAAGLVRPGGAVVAVGDPGHPGLQALVRWDPAGFAAREMQERQEAHLPPASRLATITGEPGAVDDALTLFDPPPDAEVLGPVELGEGECRVVIRVPRARGRDLSLALGALQRLRSSRKLDAVRVQVDPLTL</sequence>
<dbReference type="AlphaFoldDB" id="A0A7Y9E6U0"/>
<keyword evidence="7 8" id="KW-0238">DNA-binding</keyword>
<protein>
    <recommendedName>
        <fullName evidence="8">Probable replication restart protein PriA</fullName>
    </recommendedName>
    <alternativeName>
        <fullName evidence="8">Putative ATP-dependent DNA helicase PriA</fullName>
    </alternativeName>
</protein>
<keyword evidence="12" id="KW-1185">Reference proteome</keyword>
<keyword evidence="4 8" id="KW-0547">Nucleotide-binding</keyword>
<comment type="caution">
    <text evidence="11">The sequence shown here is derived from an EMBL/GenBank/DDBJ whole genome shotgun (WGS) entry which is preliminary data.</text>
</comment>
<evidence type="ECO:0000313" key="12">
    <source>
        <dbReference type="Proteomes" id="UP000535511"/>
    </source>
</evidence>
<evidence type="ECO:0000256" key="5">
    <source>
        <dbReference type="ARBA" id="ARBA00022833"/>
    </source>
</evidence>
<keyword evidence="6 8" id="KW-0067">ATP-binding</keyword>
<dbReference type="InterPro" id="IPR042115">
    <property type="entry name" value="PriA_3primeBD_sf"/>
</dbReference>
<organism evidence="11 12">
    <name type="scientific">Nocardioides panaciterrulae</name>
    <dbReference type="NCBI Taxonomy" id="661492"/>
    <lineage>
        <taxon>Bacteria</taxon>
        <taxon>Bacillati</taxon>
        <taxon>Actinomycetota</taxon>
        <taxon>Actinomycetes</taxon>
        <taxon>Propionibacteriales</taxon>
        <taxon>Nocardioidaceae</taxon>
        <taxon>Nocardioides</taxon>
    </lineage>
</organism>
<dbReference type="RefSeq" id="WP_179663728.1">
    <property type="nucleotide sequence ID" value="NZ_JACCBG010000001.1"/>
</dbReference>
<comment type="similarity">
    <text evidence="8">Belongs to the helicase family. PriA subfamily.</text>
</comment>
<keyword evidence="5 8" id="KW-0862">Zinc</keyword>
<gene>
    <name evidence="8" type="primary">priA</name>
    <name evidence="11" type="ORF">BJZ21_002130</name>
</gene>
<evidence type="ECO:0000256" key="6">
    <source>
        <dbReference type="ARBA" id="ARBA00022840"/>
    </source>
</evidence>
<dbReference type="InterPro" id="IPR041222">
    <property type="entry name" value="PriA_3primeBD"/>
</dbReference>
<feature type="binding site" evidence="8">
    <location>
        <position position="445"/>
    </location>
    <ligand>
        <name>Zn(2+)</name>
        <dbReference type="ChEBI" id="CHEBI:29105"/>
        <label>2</label>
    </ligand>
</feature>
<evidence type="ECO:0000313" key="11">
    <source>
        <dbReference type="EMBL" id="NYD42047.1"/>
    </source>
</evidence>
<dbReference type="GO" id="GO:0043138">
    <property type="term" value="F:3'-5' DNA helicase activity"/>
    <property type="evidence" value="ECO:0007669"/>
    <property type="project" value="TreeGrafter"/>
</dbReference>
<dbReference type="GO" id="GO:0008270">
    <property type="term" value="F:zinc ion binding"/>
    <property type="evidence" value="ECO:0007669"/>
    <property type="project" value="UniProtKB-UniRule"/>
</dbReference>
<dbReference type="PANTHER" id="PTHR30580:SF0">
    <property type="entry name" value="PRIMOSOMAL PROTEIN N"/>
    <property type="match status" value="1"/>
</dbReference>
<comment type="function">
    <text evidence="8">Initiates the restart of stalled replication forks, which reloads the replicative helicase on sites other than the origin of replication. Recognizes and binds to abandoned replication forks and remodels them to uncover a helicase loading site. Promotes assembly of the primosome at these replication forks.</text>
</comment>
<feature type="domain" description="Primosomal protein N' 3' DNA-binding" evidence="10">
    <location>
        <begin position="47"/>
        <end position="146"/>
    </location>
</feature>
<dbReference type="Pfam" id="PF17764">
    <property type="entry name" value="PriA_3primeBD"/>
    <property type="match status" value="1"/>
</dbReference>
<dbReference type="GO" id="GO:0005524">
    <property type="term" value="F:ATP binding"/>
    <property type="evidence" value="ECO:0007669"/>
    <property type="project" value="UniProtKB-UniRule"/>
</dbReference>
<dbReference type="PANTHER" id="PTHR30580">
    <property type="entry name" value="PRIMOSOMAL PROTEIN N"/>
    <property type="match status" value="1"/>
</dbReference>
<accession>A0A7Y9E6U0</accession>
<feature type="binding site" evidence="8">
    <location>
        <position position="460"/>
    </location>
    <ligand>
        <name>Zn(2+)</name>
        <dbReference type="ChEBI" id="CHEBI:29105"/>
        <label>1</label>
    </ligand>
</feature>
<evidence type="ECO:0000256" key="9">
    <source>
        <dbReference type="SAM" id="MobiDB-lite"/>
    </source>
</evidence>
<dbReference type="InterPro" id="IPR005259">
    <property type="entry name" value="PriA"/>
</dbReference>
<feature type="region of interest" description="Disordered" evidence="9">
    <location>
        <begin position="146"/>
        <end position="166"/>
    </location>
</feature>
<dbReference type="Proteomes" id="UP000535511">
    <property type="component" value="Unassembled WGS sequence"/>
</dbReference>
<dbReference type="GO" id="GO:0006302">
    <property type="term" value="P:double-strand break repair"/>
    <property type="evidence" value="ECO:0007669"/>
    <property type="project" value="InterPro"/>
</dbReference>
<comment type="caution">
    <text evidence="8">As this protein does not have any detectable helicase domains, it probably does not have helicase activity.</text>
</comment>
<dbReference type="GO" id="GO:1990077">
    <property type="term" value="C:primosome complex"/>
    <property type="evidence" value="ECO:0007669"/>
    <property type="project" value="UniProtKB-UniRule"/>
</dbReference>
<proteinExistence type="inferred from homology"/>
<feature type="binding site" evidence="8">
    <location>
        <position position="430"/>
    </location>
    <ligand>
        <name>Zn(2+)</name>
        <dbReference type="ChEBI" id="CHEBI:29105"/>
        <label>2</label>
    </ligand>
</feature>
<dbReference type="GO" id="GO:0016787">
    <property type="term" value="F:hydrolase activity"/>
    <property type="evidence" value="ECO:0007669"/>
    <property type="project" value="UniProtKB-KW"/>
</dbReference>
<dbReference type="Gene3D" id="3.40.50.300">
    <property type="entry name" value="P-loop containing nucleotide triphosphate hydrolases"/>
    <property type="match status" value="1"/>
</dbReference>
<evidence type="ECO:0000256" key="4">
    <source>
        <dbReference type="ARBA" id="ARBA00022741"/>
    </source>
</evidence>
<dbReference type="GO" id="GO:0003677">
    <property type="term" value="F:DNA binding"/>
    <property type="evidence" value="ECO:0007669"/>
    <property type="project" value="UniProtKB-UniRule"/>
</dbReference>
<reference evidence="11 12" key="1">
    <citation type="submission" date="2020-07" db="EMBL/GenBank/DDBJ databases">
        <title>Sequencing the genomes of 1000 actinobacteria strains.</title>
        <authorList>
            <person name="Klenk H.-P."/>
        </authorList>
    </citation>
    <scope>NUCLEOTIDE SEQUENCE [LARGE SCALE GENOMIC DNA]</scope>
    <source>
        <strain evidence="11 12">DSM 21350</strain>
    </source>
</reference>
<comment type="subunit">
    <text evidence="8">Component of the replication restart primosome.</text>
</comment>
<evidence type="ECO:0000256" key="7">
    <source>
        <dbReference type="ARBA" id="ARBA00023125"/>
    </source>
</evidence>
<keyword evidence="3 8" id="KW-0479">Metal-binding</keyword>
<keyword evidence="1 8" id="KW-0639">Primosome</keyword>
<feature type="binding site" evidence="8">
    <location>
        <position position="418"/>
    </location>
    <ligand>
        <name>Zn(2+)</name>
        <dbReference type="ChEBI" id="CHEBI:29105"/>
        <label>1</label>
    </ligand>
</feature>
<feature type="binding site" evidence="8">
    <location>
        <position position="427"/>
    </location>
    <ligand>
        <name>Zn(2+)</name>
        <dbReference type="ChEBI" id="CHEBI:29105"/>
        <label>2</label>
    </ligand>
</feature>
<dbReference type="InterPro" id="IPR027417">
    <property type="entry name" value="P-loop_NTPase"/>
</dbReference>
<dbReference type="EMBL" id="JACCBG010000001">
    <property type="protein sequence ID" value="NYD42047.1"/>
    <property type="molecule type" value="Genomic_DNA"/>
</dbReference>
<dbReference type="GO" id="GO:0006269">
    <property type="term" value="P:DNA replication, synthesis of primer"/>
    <property type="evidence" value="ECO:0007669"/>
    <property type="project" value="UniProtKB-KW"/>
</dbReference>
<dbReference type="GO" id="GO:0006310">
    <property type="term" value="P:DNA recombination"/>
    <property type="evidence" value="ECO:0007669"/>
    <property type="project" value="InterPro"/>
</dbReference>
<evidence type="ECO:0000256" key="8">
    <source>
        <dbReference type="HAMAP-Rule" id="MF_00983"/>
    </source>
</evidence>
<comment type="cofactor">
    <cofactor evidence="8">
        <name>Zn(2+)</name>
        <dbReference type="ChEBI" id="CHEBI:29105"/>
    </cofactor>
    <text evidence="8">Binds 2 zinc ions per subunit.</text>
</comment>
<dbReference type="HAMAP" id="MF_00983">
    <property type="entry name" value="PriA"/>
    <property type="match status" value="1"/>
</dbReference>
<keyword evidence="11" id="KW-0378">Hydrolase</keyword>
<evidence type="ECO:0000256" key="1">
    <source>
        <dbReference type="ARBA" id="ARBA00022515"/>
    </source>
</evidence>
<feature type="binding site" evidence="8">
    <location>
        <position position="421"/>
    </location>
    <ligand>
        <name>Zn(2+)</name>
        <dbReference type="ChEBI" id="CHEBI:29105"/>
        <label>1</label>
    </ligand>
</feature>
<dbReference type="Gene3D" id="3.40.1440.60">
    <property type="entry name" value="PriA, 3(prime) DNA-binding domain"/>
    <property type="match status" value="1"/>
</dbReference>
<keyword evidence="2 8" id="KW-0235">DNA replication</keyword>
<name>A0A7Y9E6U0_9ACTN</name>
<feature type="binding site" evidence="8">
    <location>
        <position position="457"/>
    </location>
    <ligand>
        <name>Zn(2+)</name>
        <dbReference type="ChEBI" id="CHEBI:29105"/>
        <label>1</label>
    </ligand>
</feature>
<feature type="binding site" evidence="8">
    <location>
        <position position="448"/>
    </location>
    <ligand>
        <name>Zn(2+)</name>
        <dbReference type="ChEBI" id="CHEBI:29105"/>
        <label>2</label>
    </ligand>
</feature>
<dbReference type="GO" id="GO:0006270">
    <property type="term" value="P:DNA replication initiation"/>
    <property type="evidence" value="ECO:0007669"/>
    <property type="project" value="TreeGrafter"/>
</dbReference>